<evidence type="ECO:0000313" key="1">
    <source>
        <dbReference type="EMBL" id="RJL21048.1"/>
    </source>
</evidence>
<protein>
    <recommendedName>
        <fullName evidence="3">YkgJ family cysteine cluster protein</fullName>
    </recommendedName>
</protein>
<dbReference type="EMBL" id="QZEY01000027">
    <property type="protein sequence ID" value="RJL21048.1"/>
    <property type="molecule type" value="Genomic_DNA"/>
</dbReference>
<proteinExistence type="predicted"/>
<sequence length="166" mass="18223">MRRSDIDAALRAIYDQIPEVGCVGRCADVCGPIEMHPRERQRIAQAGVPIPPWQEQLDVLARTGDYSCPALIEGRCSVYELRPVICRLWGAAQTLVCPYGCRPAQGGLLSDEDAYGLLAQALAIANPQLDDGAIDRLRRSLANPATRVTMRQYVTRTRLGRPPLPG</sequence>
<reference evidence="1 2" key="1">
    <citation type="submission" date="2018-09" db="EMBL/GenBank/DDBJ databases">
        <title>YIM 75507 draft genome.</title>
        <authorList>
            <person name="Tang S."/>
            <person name="Feng Y."/>
        </authorList>
    </citation>
    <scope>NUCLEOTIDE SEQUENCE [LARGE SCALE GENOMIC DNA]</scope>
    <source>
        <strain evidence="1 2">YIM 75507</strain>
    </source>
</reference>
<name>A0A3A4A012_9ACTN</name>
<dbReference type="RefSeq" id="WP_119931509.1">
    <property type="nucleotide sequence ID" value="NZ_QZEY01000027.1"/>
</dbReference>
<organism evidence="1 2">
    <name type="scientific">Bailinhaonella thermotolerans</name>
    <dbReference type="NCBI Taxonomy" id="1070861"/>
    <lineage>
        <taxon>Bacteria</taxon>
        <taxon>Bacillati</taxon>
        <taxon>Actinomycetota</taxon>
        <taxon>Actinomycetes</taxon>
        <taxon>Streptosporangiales</taxon>
        <taxon>Streptosporangiaceae</taxon>
        <taxon>Bailinhaonella</taxon>
    </lineage>
</organism>
<dbReference type="AlphaFoldDB" id="A0A3A4A012"/>
<dbReference type="InterPro" id="IPR005358">
    <property type="entry name" value="Puta_zinc/iron-chelating_dom"/>
</dbReference>
<dbReference type="OrthoDB" id="9779822at2"/>
<evidence type="ECO:0008006" key="3">
    <source>
        <dbReference type="Google" id="ProtNLM"/>
    </source>
</evidence>
<dbReference type="Pfam" id="PF03692">
    <property type="entry name" value="CxxCxxCC"/>
    <property type="match status" value="1"/>
</dbReference>
<evidence type="ECO:0000313" key="2">
    <source>
        <dbReference type="Proteomes" id="UP000265768"/>
    </source>
</evidence>
<dbReference type="Proteomes" id="UP000265768">
    <property type="component" value="Unassembled WGS sequence"/>
</dbReference>
<gene>
    <name evidence="1" type="ORF">D5H75_38185</name>
</gene>
<comment type="caution">
    <text evidence="1">The sequence shown here is derived from an EMBL/GenBank/DDBJ whole genome shotgun (WGS) entry which is preliminary data.</text>
</comment>
<accession>A0A3A4A012</accession>
<keyword evidence="2" id="KW-1185">Reference proteome</keyword>